<dbReference type="KEGG" id="fcr:HYN56_01325"/>
<name>A0A2S1YFV1_9FLAO</name>
<proteinExistence type="predicted"/>
<reference evidence="1 2" key="1">
    <citation type="submission" date="2018-05" db="EMBL/GenBank/DDBJ databases">
        <title>Genome sequencing of Flavobacterium sp. HYN0056.</title>
        <authorList>
            <person name="Yi H."/>
            <person name="Baek C."/>
        </authorList>
    </citation>
    <scope>NUCLEOTIDE SEQUENCE [LARGE SCALE GENOMIC DNA]</scope>
    <source>
        <strain evidence="1 2">HYN0056</strain>
    </source>
</reference>
<keyword evidence="2" id="KW-1185">Reference proteome</keyword>
<protein>
    <submittedName>
        <fullName evidence="1">Uncharacterized protein</fullName>
    </submittedName>
</protein>
<organism evidence="1 2">
    <name type="scientific">Flavobacterium crocinum</name>
    <dbReference type="NCBI Taxonomy" id="2183896"/>
    <lineage>
        <taxon>Bacteria</taxon>
        <taxon>Pseudomonadati</taxon>
        <taxon>Bacteroidota</taxon>
        <taxon>Flavobacteriia</taxon>
        <taxon>Flavobacteriales</taxon>
        <taxon>Flavobacteriaceae</taxon>
        <taxon>Flavobacterium</taxon>
    </lineage>
</organism>
<gene>
    <name evidence="1" type="ORF">HYN56_01325</name>
</gene>
<dbReference type="Proteomes" id="UP000245250">
    <property type="component" value="Chromosome"/>
</dbReference>
<dbReference type="RefSeq" id="WP_109190544.1">
    <property type="nucleotide sequence ID" value="NZ_CP029255.1"/>
</dbReference>
<dbReference type="OrthoDB" id="1446320at2"/>
<sequence>MKENLENLYNHHLQIVNSYSFADIINEYIKQNNEYYLSMGITNYLEDEEVRFLNKVKNSKKINNSFIKVKELNIDEKQIVSNFQEDITKSLNQFKKIIEENKNNTTYQSMFIEHDFFPYGYIKLCSKQNFSINESTNISDFDCIDGIHNESCKINYSLIWKNLTKFQAILEEMELDNYISETSFYESLLEVYNLKTFILLSEAFDKLEDDIFEGIDIVKPFFIFANEHDCKPYNIHIYK</sequence>
<accession>A0A2S1YFV1</accession>
<evidence type="ECO:0000313" key="2">
    <source>
        <dbReference type="Proteomes" id="UP000245250"/>
    </source>
</evidence>
<dbReference type="AlphaFoldDB" id="A0A2S1YFV1"/>
<evidence type="ECO:0000313" key="1">
    <source>
        <dbReference type="EMBL" id="AWK02927.1"/>
    </source>
</evidence>
<dbReference type="EMBL" id="CP029255">
    <property type="protein sequence ID" value="AWK02927.1"/>
    <property type="molecule type" value="Genomic_DNA"/>
</dbReference>